<dbReference type="EMBL" id="KN123358">
    <property type="protein sequence ID" value="KFO25368.1"/>
    <property type="molecule type" value="Genomic_DNA"/>
</dbReference>
<feature type="domain" description="Dynein heavy chain region D6 P-loop" evidence="1">
    <location>
        <begin position="728"/>
        <end position="833"/>
    </location>
</feature>
<evidence type="ECO:0000259" key="3">
    <source>
        <dbReference type="Pfam" id="PF18198"/>
    </source>
</evidence>
<dbReference type="Gene3D" id="3.40.50.300">
    <property type="entry name" value="P-loop containing nucleotide triphosphate hydrolases"/>
    <property type="match status" value="2"/>
</dbReference>
<evidence type="ECO:0000259" key="1">
    <source>
        <dbReference type="Pfam" id="PF03028"/>
    </source>
</evidence>
<dbReference type="Gene3D" id="1.10.8.720">
    <property type="entry name" value="Region D6 of dynein motor"/>
    <property type="match status" value="1"/>
</dbReference>
<evidence type="ECO:0000313" key="4">
    <source>
        <dbReference type="EMBL" id="KFO25368.1"/>
    </source>
</evidence>
<keyword evidence="5" id="KW-1185">Reference proteome</keyword>
<dbReference type="GO" id="GO:0030286">
    <property type="term" value="C:dynein complex"/>
    <property type="evidence" value="ECO:0007669"/>
    <property type="project" value="InterPro"/>
</dbReference>
<dbReference type="InterPro" id="IPR026983">
    <property type="entry name" value="DHC"/>
</dbReference>
<evidence type="ECO:0000259" key="2">
    <source>
        <dbReference type="Pfam" id="PF12781"/>
    </source>
</evidence>
<dbReference type="AlphaFoldDB" id="A0A091D4D2"/>
<dbReference type="eggNOG" id="KOG3595">
    <property type="taxonomic scope" value="Eukaryota"/>
</dbReference>
<reference evidence="4 5" key="1">
    <citation type="submission" date="2013-11" db="EMBL/GenBank/DDBJ databases">
        <title>The Damaraland mole rat (Fukomys damarensis) genome and evolution of African mole rats.</title>
        <authorList>
            <person name="Gladyshev V.N."/>
            <person name="Fang X."/>
        </authorList>
    </citation>
    <scope>NUCLEOTIDE SEQUENCE [LARGE SCALE GENOMIC DNA]</scope>
    <source>
        <tissue evidence="4">Liver</tissue>
    </source>
</reference>
<dbReference type="Gene3D" id="6.10.140.1060">
    <property type="match status" value="1"/>
</dbReference>
<accession>A0A091D4D2</accession>
<dbReference type="GO" id="GO:0045505">
    <property type="term" value="F:dynein intermediate chain binding"/>
    <property type="evidence" value="ECO:0007669"/>
    <property type="project" value="InterPro"/>
</dbReference>
<feature type="domain" description="Dynein heavy chain AAA lid" evidence="3">
    <location>
        <begin position="871"/>
        <end position="1016"/>
    </location>
</feature>
<dbReference type="InterPro" id="IPR004273">
    <property type="entry name" value="Dynein_heavy_D6_P-loop"/>
</dbReference>
<name>A0A091D4D2_FUKDA</name>
<dbReference type="GO" id="GO:0007018">
    <property type="term" value="P:microtubule-based movement"/>
    <property type="evidence" value="ECO:0007669"/>
    <property type="project" value="InterPro"/>
</dbReference>
<dbReference type="Pfam" id="PF12781">
    <property type="entry name" value="AAA_9"/>
    <property type="match status" value="1"/>
</dbReference>
<dbReference type="Pfam" id="PF03028">
    <property type="entry name" value="Dynein_heavy"/>
    <property type="match status" value="1"/>
</dbReference>
<dbReference type="PANTHER" id="PTHR22878:SF64">
    <property type="entry name" value="DYNEIN AXONEMAL HEAVY CHAIN 14"/>
    <property type="match status" value="1"/>
</dbReference>
<dbReference type="Pfam" id="PF18198">
    <property type="entry name" value="AAA_lid_11"/>
    <property type="match status" value="1"/>
</dbReference>
<dbReference type="InterPro" id="IPR035706">
    <property type="entry name" value="AAA_9"/>
</dbReference>
<dbReference type="GO" id="GO:0051959">
    <property type="term" value="F:dynein light intermediate chain binding"/>
    <property type="evidence" value="ECO:0007669"/>
    <property type="project" value="InterPro"/>
</dbReference>
<dbReference type="FunFam" id="1.10.8.1220:FF:000006">
    <property type="entry name" value="Dynein axonemal heavy chain 14"/>
    <property type="match status" value="1"/>
</dbReference>
<protein>
    <submittedName>
        <fullName evidence="4">Dynein heavy chain 14, axonemal</fullName>
    </submittedName>
</protein>
<dbReference type="InterPro" id="IPR042219">
    <property type="entry name" value="AAA_lid_11_sf"/>
</dbReference>
<gene>
    <name evidence="4" type="ORF">H920_13129</name>
</gene>
<feature type="domain" description="Dynein heavy chain ATP-binding dynein motor region" evidence="2">
    <location>
        <begin position="310"/>
        <end position="490"/>
    </location>
</feature>
<dbReference type="InterPro" id="IPR027417">
    <property type="entry name" value="P-loop_NTPase"/>
</dbReference>
<organism evidence="4 5">
    <name type="scientific">Fukomys damarensis</name>
    <name type="common">Damaraland mole rat</name>
    <name type="synonym">Cryptomys damarensis</name>
    <dbReference type="NCBI Taxonomy" id="885580"/>
    <lineage>
        <taxon>Eukaryota</taxon>
        <taxon>Metazoa</taxon>
        <taxon>Chordata</taxon>
        <taxon>Craniata</taxon>
        <taxon>Vertebrata</taxon>
        <taxon>Euteleostomi</taxon>
        <taxon>Mammalia</taxon>
        <taxon>Eutheria</taxon>
        <taxon>Euarchontoglires</taxon>
        <taxon>Glires</taxon>
        <taxon>Rodentia</taxon>
        <taxon>Hystricomorpha</taxon>
        <taxon>Bathyergidae</taxon>
        <taxon>Fukomys</taxon>
    </lineage>
</organism>
<proteinExistence type="predicted"/>
<dbReference type="GO" id="GO:0008569">
    <property type="term" value="F:minus-end-directed microtubule motor activity"/>
    <property type="evidence" value="ECO:0007669"/>
    <property type="project" value="InterPro"/>
</dbReference>
<evidence type="ECO:0000313" key="5">
    <source>
        <dbReference type="Proteomes" id="UP000028990"/>
    </source>
</evidence>
<dbReference type="Proteomes" id="UP000028990">
    <property type="component" value="Unassembled WGS sequence"/>
</dbReference>
<dbReference type="Gene3D" id="1.10.8.1220">
    <property type="match status" value="1"/>
</dbReference>
<sequence length="1153" mass="131153">MSCKWFCPTLNFCYGCSLLNSPKRNGPRILGWKPQNVPKVTALPSGPTALTRVVKCAYAMYCAGSRDSSEPEGLTGTKIAMPQIVSFLTIIGNSMSLVNIYSYKFLKYCTMVEKAKALSMNISSMGELTSAQFNTILHKFKNYFGHIVTMAIEKRIGIFSVLSFDYQSECLLYIDNIIHMSQDLLLHITEGKNTSLLEIVESSLRQLECDPTKMEEFVEHFTFLDEISSEISELEKEYLTVSQLYSVVRHYQINVSEEQIAIYTILCIKFNQLKTVIKFSKLNKDATITKFRDNLEECITDLRVDVSNLKAKVEGPQLQDLSTEDSLFPKKLENAMNMGASVLLQILSETLSPVLKATLKKDIYQKRGQYFIRIDDSEIEYSSQFRLYLSTEIDNPHFLPSVYSVVTMISFTVTFQGLQDQLLSTMASHEVPHLEEQHSQLLERIALDSLTLEEMEEKTLNLLQNSQGCVLDDEEIIDTLRKCKMTSNEIAKRIQATEKAESEIQAIREKYLPTATRGVLLYFLTASLARVDHMYQFSLGWFRQVFVSSVVSKNKEQEHSLKKERMSLKKVHEIKNISEGPDLESEKNPLDKHIKNAIDTLTRNIFKVVSSALFNQHKLCFSFRLCTTIMQNNADGNLRPDGIGFRPEREWNLFLYSSILINIENILSKPRLDRIFEMCKNQHLPWLSESRWRQYQHLSRQLEPFSLLCKSLLSNPPQWNAFKNSHTELDLTSILLRFAQEVKGTTHHVTTISLARGQVARAEELLVKALSKRQQWVFLQNCHLAAAFMPQLCAIVESFNRPDVTIDPEFRLWLSSKSDSSFPIPILQKGVKVAVELPQGLKSNLLQMFGYSGGGEVTEEIFENPDYGQWWKKLLFSLCFFNAVINERKNYGTLCWNIAYKFISSDLEVSIKVLASVLQRHADLPWEQLRCLVGEVVYGGRITDPWDRRCLDTLLCRFCNPEVLRDDFTFSGETKWLAFQICQLVPRSASFQDYIHIIQSVPDEDAPEILGMHPEATQSCREAQGLQFTDGLIAMQPSTATVTLAIRPEQSPDMLVMEILCDIQAQLPLAVEKDNGAVGATLGTLQALLASPTWESVYKNMSGLELGLTHLPIPVLITLKHLKQTPPSSIPSALAGHWPRGIEISGQRWALRP</sequence>
<dbReference type="InterPro" id="IPR041658">
    <property type="entry name" value="AAA_lid_11"/>
</dbReference>
<dbReference type="PANTHER" id="PTHR22878">
    <property type="entry name" value="DYNEIN HEAVY CHAIN 6, AXONEMAL-LIKE-RELATED"/>
    <property type="match status" value="1"/>
</dbReference>